<keyword evidence="1" id="KW-0560">Oxidoreductase</keyword>
<evidence type="ECO:0000313" key="4">
    <source>
        <dbReference type="Proteomes" id="UP000509658"/>
    </source>
</evidence>
<name>A0A6N0HR74_9GAMM</name>
<evidence type="ECO:0000313" key="3">
    <source>
        <dbReference type="EMBL" id="QKQ24844.1"/>
    </source>
</evidence>
<dbReference type="InterPro" id="IPR036188">
    <property type="entry name" value="FAD/NAD-bd_sf"/>
</dbReference>
<accession>A0A6N0HR74</accession>
<organism evidence="3 4">
    <name type="scientific">Candidatus Reidiella endopervernicosa</name>
    <dbReference type="NCBI Taxonomy" id="2738883"/>
    <lineage>
        <taxon>Bacteria</taxon>
        <taxon>Pseudomonadati</taxon>
        <taxon>Pseudomonadota</taxon>
        <taxon>Gammaproteobacteria</taxon>
        <taxon>Candidatus Reidiella</taxon>
    </lineage>
</organism>
<dbReference type="EMBL" id="CP054491">
    <property type="protein sequence ID" value="QKQ24844.1"/>
    <property type="molecule type" value="Genomic_DNA"/>
</dbReference>
<dbReference type="InterPro" id="IPR006076">
    <property type="entry name" value="FAD-dep_OxRdtase"/>
</dbReference>
<dbReference type="SUPFAM" id="SSF51905">
    <property type="entry name" value="FAD/NAD(P)-binding domain"/>
    <property type="match status" value="1"/>
</dbReference>
<evidence type="ECO:0000259" key="2">
    <source>
        <dbReference type="Pfam" id="PF01266"/>
    </source>
</evidence>
<dbReference type="AlphaFoldDB" id="A0A6N0HR74"/>
<gene>
    <name evidence="3" type="ORF">HUE57_00005</name>
</gene>
<dbReference type="Gene3D" id="3.50.50.60">
    <property type="entry name" value="FAD/NAD(P)-binding domain"/>
    <property type="match status" value="1"/>
</dbReference>
<dbReference type="KEGG" id="rev:HUE57_00005"/>
<dbReference type="GO" id="GO:0016491">
    <property type="term" value="F:oxidoreductase activity"/>
    <property type="evidence" value="ECO:0007669"/>
    <property type="project" value="UniProtKB-KW"/>
</dbReference>
<feature type="domain" description="FAD dependent oxidoreductase" evidence="2">
    <location>
        <begin position="5"/>
        <end position="103"/>
    </location>
</feature>
<protein>
    <submittedName>
        <fullName evidence="3">FAD-dependent oxidoreductase</fullName>
    </submittedName>
</protein>
<dbReference type="RefSeq" id="WP_174672491.1">
    <property type="nucleotide sequence ID" value="NZ_CP054491.1"/>
</dbReference>
<dbReference type="Proteomes" id="UP000509658">
    <property type="component" value="Chromosome"/>
</dbReference>
<dbReference type="Pfam" id="PF01266">
    <property type="entry name" value="DAO"/>
    <property type="match status" value="1"/>
</dbReference>
<sequence>MKQVDVAIIGGGISGTALLYHLARHSDYNRVVLMEKYPQIAAVNSHARNNSQTLHCGDIETNYTLEKALKVQQTARMVVDYAESLSEAERNQILFKFPKMLLGVGDAECELLHQHRESLFLRKFVLGIQPKQTAKTSRDVYTCGAPTVLRSLRNHLFAALHNSSQ</sequence>
<reference evidence="3 4" key="1">
    <citation type="submission" date="2020-05" db="EMBL/GenBank/DDBJ databases">
        <title>Horizontal transmission and recombination maintain forever young bacterial symbiont genomes.</title>
        <authorList>
            <person name="Russell S.L."/>
            <person name="Pepper-Tunick E."/>
            <person name="Svedberg J."/>
            <person name="Byrne A."/>
            <person name="Ruelas Castillo J."/>
            <person name="Vollmers C."/>
            <person name="Beinart R.A."/>
            <person name="Corbett-Detig R."/>
        </authorList>
    </citation>
    <scope>NUCLEOTIDE SEQUENCE [LARGE SCALE GENOMIC DNA]</scope>
    <source>
        <strain evidence="3">Santa_Monica_outfall</strain>
    </source>
</reference>
<proteinExistence type="predicted"/>
<keyword evidence="4" id="KW-1185">Reference proteome</keyword>
<evidence type="ECO:0000256" key="1">
    <source>
        <dbReference type="ARBA" id="ARBA00023002"/>
    </source>
</evidence>